<dbReference type="Proteomes" id="UP001501237">
    <property type="component" value="Unassembled WGS sequence"/>
</dbReference>
<evidence type="ECO:0000313" key="1">
    <source>
        <dbReference type="EMBL" id="GAA3227959.1"/>
    </source>
</evidence>
<proteinExistence type="predicted"/>
<comment type="caution">
    <text evidence="1">The sequence shown here is derived from an EMBL/GenBank/DDBJ whole genome shotgun (WGS) entry which is preliminary data.</text>
</comment>
<sequence length="281" mass="29827">MNRVAVVIPAGPRDDVVDTVHSVLHYLTDPAAVVVVDDTRGLRDLSSLPALGVEIVPAPGNARGGQGGLFVKLAAGFRHALDLGGFDLLLRLDADALVIGPGLEKAAAERFAAAPGVGMLGSYRIGPDGGRRDWTPAATSVRAESGPRGLRHPSLRARMRELVAAALPHGYEYGEHPLGGAYLLRADVLGELGARGWLDLPELARSKAGEDHLFGLLVRAAGYAIGDFGGPDDPLAVRWKGLPASPDELVHDKMVTHSVRHWADLTETEIRRRFAGHRAGQ</sequence>
<reference evidence="2" key="1">
    <citation type="journal article" date="2019" name="Int. J. Syst. Evol. Microbiol.">
        <title>The Global Catalogue of Microorganisms (GCM) 10K type strain sequencing project: providing services to taxonomists for standard genome sequencing and annotation.</title>
        <authorList>
            <consortium name="The Broad Institute Genomics Platform"/>
            <consortium name="The Broad Institute Genome Sequencing Center for Infectious Disease"/>
            <person name="Wu L."/>
            <person name="Ma J."/>
        </authorList>
    </citation>
    <scope>NUCLEOTIDE SEQUENCE [LARGE SCALE GENOMIC DNA]</scope>
    <source>
        <strain evidence="2">JCM 9377</strain>
    </source>
</reference>
<dbReference type="InterPro" id="IPR029044">
    <property type="entry name" value="Nucleotide-diphossugar_trans"/>
</dbReference>
<evidence type="ECO:0000313" key="2">
    <source>
        <dbReference type="Proteomes" id="UP001501237"/>
    </source>
</evidence>
<organism evidence="1 2">
    <name type="scientific">Actinocorallia longicatena</name>
    <dbReference type="NCBI Taxonomy" id="111803"/>
    <lineage>
        <taxon>Bacteria</taxon>
        <taxon>Bacillati</taxon>
        <taxon>Actinomycetota</taxon>
        <taxon>Actinomycetes</taxon>
        <taxon>Streptosporangiales</taxon>
        <taxon>Thermomonosporaceae</taxon>
        <taxon>Actinocorallia</taxon>
    </lineage>
</organism>
<evidence type="ECO:0008006" key="3">
    <source>
        <dbReference type="Google" id="ProtNLM"/>
    </source>
</evidence>
<dbReference type="RefSeq" id="WP_344834313.1">
    <property type="nucleotide sequence ID" value="NZ_BAAAUV010000017.1"/>
</dbReference>
<dbReference type="Gene3D" id="3.90.550.10">
    <property type="entry name" value="Spore Coat Polysaccharide Biosynthesis Protein SpsA, Chain A"/>
    <property type="match status" value="1"/>
</dbReference>
<gene>
    <name evidence="1" type="ORF">GCM10010468_57080</name>
</gene>
<keyword evidence="2" id="KW-1185">Reference proteome</keyword>
<name>A0ABP6QGP2_9ACTN</name>
<dbReference type="SUPFAM" id="SSF53448">
    <property type="entry name" value="Nucleotide-diphospho-sugar transferases"/>
    <property type="match status" value="1"/>
</dbReference>
<accession>A0ABP6QGP2</accession>
<protein>
    <recommendedName>
        <fullName evidence="3">Glycosyl transferase family 2</fullName>
    </recommendedName>
</protein>
<dbReference type="EMBL" id="BAAAUV010000017">
    <property type="protein sequence ID" value="GAA3227959.1"/>
    <property type="molecule type" value="Genomic_DNA"/>
</dbReference>